<dbReference type="AlphaFoldDB" id="A0A6C0CMU8"/>
<reference evidence="2" key="1">
    <citation type="journal article" date="2020" name="Nature">
        <title>Giant virus diversity and host interactions through global metagenomics.</title>
        <authorList>
            <person name="Schulz F."/>
            <person name="Roux S."/>
            <person name="Paez-Espino D."/>
            <person name="Jungbluth S."/>
            <person name="Walsh D.A."/>
            <person name="Denef V.J."/>
            <person name="McMahon K.D."/>
            <person name="Konstantinidis K.T."/>
            <person name="Eloe-Fadrosh E.A."/>
            <person name="Kyrpides N.C."/>
            <person name="Woyke T."/>
        </authorList>
    </citation>
    <scope>NUCLEOTIDE SEQUENCE</scope>
    <source>
        <strain evidence="2">GVMAG-M-3300021354-14</strain>
    </source>
</reference>
<feature type="transmembrane region" description="Helical" evidence="1">
    <location>
        <begin position="144"/>
        <end position="163"/>
    </location>
</feature>
<accession>A0A6C0CMU8</accession>
<name>A0A6C0CMU8_9ZZZZ</name>
<dbReference type="EMBL" id="MN739448">
    <property type="protein sequence ID" value="QHT05019.1"/>
    <property type="molecule type" value="Genomic_DNA"/>
</dbReference>
<feature type="transmembrane region" description="Helical" evidence="1">
    <location>
        <begin position="111"/>
        <end position="132"/>
    </location>
</feature>
<keyword evidence="1" id="KW-1133">Transmembrane helix</keyword>
<protein>
    <submittedName>
        <fullName evidence="2">Uncharacterized protein</fullName>
    </submittedName>
</protein>
<feature type="transmembrane region" description="Helical" evidence="1">
    <location>
        <begin position="20"/>
        <end position="39"/>
    </location>
</feature>
<sequence>MSAVTPIDIRSDRFELGVNAVVHVLLIFTALTILFVFVISHESEKGLQKSIDTAIATNLSNSLIIGNTMTNGGLKHSMRNLDYPLEVMEIMSQNKKENVNNIYNSGLFNTAYFTIGLISVTLVTMLLVMSYGANIRISPMVKRIALSNFVIFAVVGGFEFYFFESTAIKFIPIKPSSIMGNVIESLKSNG</sequence>
<evidence type="ECO:0000256" key="1">
    <source>
        <dbReference type="SAM" id="Phobius"/>
    </source>
</evidence>
<organism evidence="2">
    <name type="scientific">viral metagenome</name>
    <dbReference type="NCBI Taxonomy" id="1070528"/>
    <lineage>
        <taxon>unclassified sequences</taxon>
        <taxon>metagenomes</taxon>
        <taxon>organismal metagenomes</taxon>
    </lineage>
</organism>
<evidence type="ECO:0000313" key="2">
    <source>
        <dbReference type="EMBL" id="QHT05019.1"/>
    </source>
</evidence>
<keyword evidence="1" id="KW-0812">Transmembrane</keyword>
<proteinExistence type="predicted"/>
<keyword evidence="1" id="KW-0472">Membrane</keyword>